<evidence type="ECO:0000313" key="2">
    <source>
        <dbReference type="Proteomes" id="UP001463665"/>
    </source>
</evidence>
<dbReference type="AlphaFoldDB" id="A0AAU6WJC0"/>
<protein>
    <submittedName>
        <fullName evidence="1">Outer membrane beta-barrel protein</fullName>
    </submittedName>
</protein>
<keyword evidence="2" id="KW-1185">Reference proteome</keyword>
<accession>A0AAU6WJC0</accession>
<dbReference type="EMBL" id="CP154834">
    <property type="protein sequence ID" value="XAO72855.1"/>
    <property type="molecule type" value="Genomic_DNA"/>
</dbReference>
<organism evidence="1 2">
    <name type="scientific">Chryseobacterium endophyticum</name>
    <dbReference type="NCBI Taxonomy" id="1854762"/>
    <lineage>
        <taxon>Bacteria</taxon>
        <taxon>Pseudomonadati</taxon>
        <taxon>Bacteroidota</taxon>
        <taxon>Flavobacteriia</taxon>
        <taxon>Flavobacteriales</taxon>
        <taxon>Weeksellaceae</taxon>
        <taxon>Chryseobacterium group</taxon>
        <taxon>Chryseobacterium</taxon>
    </lineage>
</organism>
<proteinExistence type="predicted"/>
<name>A0AAU6WJC0_9FLAO</name>
<dbReference type="Proteomes" id="UP001463665">
    <property type="component" value="Chromosome"/>
</dbReference>
<sequence>MNLGVGWYYIDNSDFNRRNHLGTDNSYVNYLSASTNLSYTNLFNKNINLSAWLEVSNQNNGNSITNKPNIFHNISATKIFPKTQMEVSLQLMNIFKRPNYDATTYVQSGTFRNSSKWDWYGFSISFVKRFGNQKVKENTKTDVEKNGGGGK</sequence>
<gene>
    <name evidence="1" type="ORF">AAFP95_13415</name>
</gene>
<reference evidence="1 2" key="1">
    <citation type="submission" date="2024-04" db="EMBL/GenBank/DDBJ databases">
        <title>Genome sequencing and assembly of rice foliar adapted Chryseobacterium endophyticum OsEnb-ALM-A6.</title>
        <authorList>
            <person name="Kumar S."/>
            <person name="Javed M."/>
            <person name="Chouhan V."/>
            <person name="Charishma K."/>
            <person name="Patel A."/>
            <person name="Kumar M."/>
            <person name="Sahu K.P."/>
            <person name="Kumar A."/>
        </authorList>
    </citation>
    <scope>NUCLEOTIDE SEQUENCE [LARGE SCALE GENOMIC DNA]</scope>
    <source>
        <strain evidence="1 2">OsEnb-ALM-A6</strain>
    </source>
</reference>
<dbReference type="RefSeq" id="WP_345765573.1">
    <property type="nucleotide sequence ID" value="NZ_CP154834.1"/>
</dbReference>
<evidence type="ECO:0000313" key="1">
    <source>
        <dbReference type="EMBL" id="XAO72855.1"/>
    </source>
</evidence>